<dbReference type="Gene3D" id="3.30.559.70">
    <property type="entry name" value="Choline/Carnitine o-acyltransferase, domain 2"/>
    <property type="match status" value="1"/>
</dbReference>
<dbReference type="PROSITE" id="PS50075">
    <property type="entry name" value="CARRIER"/>
    <property type="match status" value="1"/>
</dbReference>
<dbReference type="FunFam" id="3.40.50.720:FF:000209">
    <property type="entry name" value="Polyketide synthase Pks12"/>
    <property type="match status" value="1"/>
</dbReference>
<dbReference type="PROSITE" id="PS52019">
    <property type="entry name" value="PKS_MFAS_DH"/>
    <property type="match status" value="1"/>
</dbReference>
<dbReference type="InterPro" id="IPR050091">
    <property type="entry name" value="PKS_NRPS_Biosynth_Enz"/>
</dbReference>
<evidence type="ECO:0000256" key="3">
    <source>
        <dbReference type="ARBA" id="ARBA00022553"/>
    </source>
</evidence>
<dbReference type="InterPro" id="IPR014031">
    <property type="entry name" value="Ketoacyl_synth_C"/>
</dbReference>
<dbReference type="GO" id="GO:0004312">
    <property type="term" value="F:fatty acid synthase activity"/>
    <property type="evidence" value="ECO:0007669"/>
    <property type="project" value="TreeGrafter"/>
</dbReference>
<dbReference type="Pfam" id="PF08659">
    <property type="entry name" value="KR"/>
    <property type="match status" value="1"/>
</dbReference>
<dbReference type="CDD" id="cd02440">
    <property type="entry name" value="AdoMet_MTases"/>
    <property type="match status" value="1"/>
</dbReference>
<dbReference type="GO" id="GO:0031177">
    <property type="term" value="F:phosphopantetheine binding"/>
    <property type="evidence" value="ECO:0007669"/>
    <property type="project" value="InterPro"/>
</dbReference>
<dbReference type="InterPro" id="IPR016039">
    <property type="entry name" value="Thiolase-like"/>
</dbReference>
<dbReference type="Gene3D" id="1.10.1200.10">
    <property type="entry name" value="ACP-like"/>
    <property type="match status" value="1"/>
</dbReference>
<evidence type="ECO:0000256" key="2">
    <source>
        <dbReference type="ARBA" id="ARBA00022450"/>
    </source>
</evidence>
<organism evidence="14 15">
    <name type="scientific">Dendryphion nanum</name>
    <dbReference type="NCBI Taxonomy" id="256645"/>
    <lineage>
        <taxon>Eukaryota</taxon>
        <taxon>Fungi</taxon>
        <taxon>Dikarya</taxon>
        <taxon>Ascomycota</taxon>
        <taxon>Pezizomycotina</taxon>
        <taxon>Dothideomycetes</taxon>
        <taxon>Pleosporomycetidae</taxon>
        <taxon>Pleosporales</taxon>
        <taxon>Torulaceae</taxon>
        <taxon>Dendryphion</taxon>
    </lineage>
</organism>
<dbReference type="Gene3D" id="3.40.366.10">
    <property type="entry name" value="Malonyl-Coenzyme A Acyl Carrier Protein, domain 2"/>
    <property type="match status" value="1"/>
</dbReference>
<evidence type="ECO:0000256" key="5">
    <source>
        <dbReference type="ARBA" id="ARBA00022857"/>
    </source>
</evidence>
<dbReference type="Pfam" id="PF16197">
    <property type="entry name" value="KAsynt_C_assoc"/>
    <property type="match status" value="1"/>
</dbReference>
<evidence type="ECO:0000256" key="7">
    <source>
        <dbReference type="ARBA" id="ARBA00023268"/>
    </source>
</evidence>
<dbReference type="InterPro" id="IPR056501">
    <property type="entry name" value="NAD-bd_HRPKS_sdrA"/>
</dbReference>
<comment type="similarity">
    <text evidence="1">Belongs to the carnitine/choline acetyltransferase family.</text>
</comment>
<dbReference type="SMART" id="SM00827">
    <property type="entry name" value="PKS_AT"/>
    <property type="match status" value="1"/>
</dbReference>
<dbReference type="CDD" id="cd00833">
    <property type="entry name" value="PKS"/>
    <property type="match status" value="1"/>
</dbReference>
<feature type="domain" description="PKS/mFAS DH" evidence="13">
    <location>
        <begin position="917"/>
        <end position="1230"/>
    </location>
</feature>
<protein>
    <submittedName>
        <fullName evidence="14">Polyketide synthase</fullName>
    </submittedName>
</protein>
<dbReference type="Pfam" id="PF00755">
    <property type="entry name" value="Carn_acyltransf"/>
    <property type="match status" value="1"/>
</dbReference>
<dbReference type="SUPFAM" id="SSF53901">
    <property type="entry name" value="Thiolase-like"/>
    <property type="match status" value="1"/>
</dbReference>
<dbReference type="Pfam" id="PF13602">
    <property type="entry name" value="ADH_zinc_N_2"/>
    <property type="match status" value="1"/>
</dbReference>
<keyword evidence="2" id="KW-0596">Phosphopantetheine</keyword>
<dbReference type="GO" id="GO:1901336">
    <property type="term" value="P:lactone biosynthetic process"/>
    <property type="evidence" value="ECO:0007669"/>
    <property type="project" value="UniProtKB-ARBA"/>
</dbReference>
<dbReference type="SUPFAM" id="SSF52777">
    <property type="entry name" value="CoA-dependent acyltransferases"/>
    <property type="match status" value="2"/>
</dbReference>
<dbReference type="Pfam" id="PF23297">
    <property type="entry name" value="ACP_SdgA_C"/>
    <property type="match status" value="1"/>
</dbReference>
<dbReference type="InterPro" id="IPR013968">
    <property type="entry name" value="PKS_KR"/>
</dbReference>
<dbReference type="Pfam" id="PF00698">
    <property type="entry name" value="Acyl_transf_1"/>
    <property type="match status" value="1"/>
</dbReference>
<dbReference type="InterPro" id="IPR016035">
    <property type="entry name" value="Acyl_Trfase/lysoPLipase"/>
</dbReference>
<dbReference type="OrthoDB" id="329835at2759"/>
<dbReference type="InterPro" id="IPR016036">
    <property type="entry name" value="Malonyl_transacylase_ACP-bd"/>
</dbReference>
<evidence type="ECO:0000259" key="11">
    <source>
        <dbReference type="PROSITE" id="PS50075"/>
    </source>
</evidence>
<dbReference type="InterPro" id="IPR011032">
    <property type="entry name" value="GroES-like_sf"/>
</dbReference>
<dbReference type="SMART" id="SM00826">
    <property type="entry name" value="PKS_DH"/>
    <property type="match status" value="1"/>
</dbReference>
<dbReference type="SUPFAM" id="SSF50129">
    <property type="entry name" value="GroES-like"/>
    <property type="match status" value="1"/>
</dbReference>
<dbReference type="Pfam" id="PF14765">
    <property type="entry name" value="PS-DH"/>
    <property type="match status" value="1"/>
</dbReference>
<dbReference type="InterPro" id="IPR032821">
    <property type="entry name" value="PKS_assoc"/>
</dbReference>
<evidence type="ECO:0000313" key="14">
    <source>
        <dbReference type="EMBL" id="KAH7132181.1"/>
    </source>
</evidence>
<dbReference type="Pfam" id="PF00109">
    <property type="entry name" value="ketoacyl-synt"/>
    <property type="match status" value="1"/>
</dbReference>
<sequence>MDDSGLEPIAIVGIGCRFPGDAVDSESLWSMLAEGRNAWSDVPQTRFNWGSFFHPSPEKQACMNHRGGHFIRQDVAAFDTEMFGISPLEAKAMDPQQRLLLEITYEAVENAGITMDQFKGSDAAVYAAMFSNDYERLLSKDMSQITRYHLVGSGNATFANRISHAYDLHGPSMTLDTGCSGSLVAIHQACRALQDGEAQTALAGGAVLMLSPDQMIAMSQQHILNVEGRSFSFDTRGSGYGRGEGAAMILLKRLRDAERDCDPIRAVIRGSAVNQDGRTNGLTSPSQAAQILLAQTAFRGLDFSFGDIQYVEAHGTGTTAGDGAELGAIHTVYCEDRSSDQKLLVGSVKQNIGHLEPASGVAGLIKTVLSMEKKSIPPNILFQNPKPGMFIDNCKLQIPTALQPWPSSDSPLRAVVNNFGYGGTNALVILEARAAMLNHKDCSDGDIPDKKREDEDQISTWHLITMSAHTSTSLAAFLGKLQEWLQAEESRNLCDIAYTLSRRTQHSWRKAVITNSVSDLCEKLGQIGKYNSSLSSRCVFVFTGQGAQWPGMGFDLMRYRCFSESILRSRDILSQLGASWSLVEELFLDARVSRINESTISQPLTTALQIAMVDLLRSWNIFPEVVIGHSSGEIAAAYAANIISHRNALAVAHYRGHASHKAKLMLNDPGGMLAVGLGEQDTSELITKLGLSRLISVACHNSPVSTTVSGDLKALIRLQQELETDDTFARLLKVDTPYHSPYMQAVAEEYMAQLATIAFQNSAPTAEMYSSVDIGKKLHHIGANYWTKNLLAPVNFTDAISKIYEDLGSNGHLHFLELGPHSALKGPIRETINSVANQHALAWSYSSCLVRKRDGVQTILGVAARLFECGTNIKISSTFDRQRFMSDLPPYQWDHSKTFWHESRLSQDYRYRKHPPHNLLGLRNLTSPDEEPSWRVLLGQNDNPWLADHMIDGISVFPATAYLAIVAEAARQCYSGEPEHFTEMRTRRVCFKRTLEVPLQPAKIEMRLSFRRNATSWVDFRIFSNSDNQWNKHCEGQVHFPSKGSPLVQTHRQPSSRIINRVGKLYDGMLDSNSSKYVDSKTFYETLTSVGNEYGSSFALVKYSLISSSYKHARATISLSPIDLSTFDGQGPTLHPILCDAALQVAVFLFANAASVKSILPVFFQDFQASLRTWSATSEDIVVCCELQSTTQRSTSFHAIVYDTDRTGVQRIVMNCEGELHATGNDNITPSNDIQSTVYQIEWNVDPSSITSDDLESINRENMLDVESQESKLGRLLNAANYYVVAALKEMKGSLNFSPTPHHSSVFRLLNQGVQPLSSLEGTYDAQEICDLSDLGVEGELITQIGRSLRNILCGQTDALTVLLKNQLLYRVYQDDCTRRCNEYLSRYIQHVVFKNPAMRILEIGAGTGGSTIPLFHTVSPDYKSFAKSFDFTDISPGFFGQASGALDLWKDFVTMKVLDIEKDPLTQGYDEHDYDLILASNVLHATRNIQETLAHVYKLLKPGGILAFIELVHSNQIWEMSFGLLPGWWTSTEDERCNGPLLSVSQWNQQLKRASFTTLEIVAYDFPGKARRSAFMVSRSKPLSEPNGYHVYRANVINTLDISHPGHSVSETLCAQLAENGYQTTFLDFNDKLETDEHPFVIIDCHDKPFLANCTSREFDSLLNLVGAASRIVWITVPGHFPQTEGVGGGLTTGFSRTARSENDSLCFVTIDVQDPIQSHKASTCTLIAGIIASPTNEGSKFDQHEFEYRITNGKIYIPRIKKPVGLATTAARDSTCGAHSTVVPFHSPDRLLQLRIQTPGLLNTLHFQDMEPFDVLNPEEIEIEVQACGINFKDLWTSLGKMTPSDNFVGECSGTITKIGTDFTSTFQVGDRVCALTATPYCNNARVKGDCIFKIPDSLSFCHAASIPVAFSTAFYSLVEIAHLEHGQSVLIHAGSGALGQAAIQISKYLGATIYTTISSDAKRQLLVEEYGIPDDHILSSRSTSFKAEVLRHTNGQGVDVVLNSLSGELLHASWECIAEMGTFVEVGKMDIRRNGQLDMENFEKNVTFSSVDMILLAKRRSRTVQRILKTIFGMFENGILRPVTPVSPMPITDAEQAFRLMQSRKHTGKIVLETPTSTLVKAKPPPLRLRADAAYIVVGGLGKLGTEICSHLGKLGATIIILLTRKQLDLNERLELERNLSNESAKVRIVCCDVSNRPDVQRFSTELISSDLPIGGIIHGPMVLRDKNLQEMTIDDFQAAINPKYHGSRNLVEAFQAVELDFFILLSSLSGIVGLPGQANYAAGNAYQDALVQGTHPYPWKNFVSLDITVLADTHMLPQDQQTRLGRRAMSSISNEAFFPYLDHAMSSNGTPESTRKLSTHPTRASLAQNYSTASRQLLIGLDLQSASEENKVFYSRNAMFSHTFARTNEKVARVELSLKRNPTQQIKALATHELHENEDLVAMGLREKIASLVAVKSEDIRINIPIADFGLDSLVAIELKNWIRKIMGAPIQTSDILDAPSLPALVKLIIKRVTLTGSELNETQPLGRDRTADPNMKILTVAHGTQELRLSRLPLPSLEDSLYSFWHGIEPFGTVEERKKTQKAIEDFHRPGGIGHLLHSRLKDIEQDDSEPSWLSEVYNQTMWLQRRTPLRPTVNFFSSHVPNGQTCQADKAAILSLAAYEFKKRLDRGEVEQDFFNDEPQCMESLKWIFNCSRRPCLSRDETLRFPNNDYIIAMRHGYVFQISLVVEGSTISRTRLAAIFKEIVQKTAADICWASVLTVDERDSWARTRQLAIDESPKNKEYFDTIENSLFVVCLDDGNPSNSEERIHSFLLDGNENRWNDKTLSFIVCENGASAFWCEHSMIDGSSLDQLGSTIDKAIADDGIIPTQHDITVTEGVDYIPHAFQSSTIIDAHIERIRHRYSEDIRNAGLAVVELPFGERYLRQHTLPPKGVIQAIISLAVRQQLGHSPASYETVSLRSFKSGRVDIHQVHTLEMEAFVSRAISISPINNDTLRLKELLQHAVHAHASGIAHTSRGRGWDRHIRALRYVLQDGEEEPSLFKDPLFLKTRPGKVFVSFSNRGMPEWGNISPNEDAIWIAAEIGENT</sequence>
<dbReference type="InterPro" id="IPR049900">
    <property type="entry name" value="PKS_mFAS_DH"/>
</dbReference>
<dbReference type="SUPFAM" id="SSF52151">
    <property type="entry name" value="FabD/lysophospholipase-like"/>
    <property type="match status" value="1"/>
</dbReference>
<evidence type="ECO:0000313" key="15">
    <source>
        <dbReference type="Proteomes" id="UP000700596"/>
    </source>
</evidence>
<proteinExistence type="inferred from homology"/>
<dbReference type="Pfam" id="PF08240">
    <property type="entry name" value="ADH_N"/>
    <property type="match status" value="1"/>
</dbReference>
<dbReference type="PANTHER" id="PTHR43775">
    <property type="entry name" value="FATTY ACID SYNTHASE"/>
    <property type="match status" value="1"/>
</dbReference>
<dbReference type="InterPro" id="IPR001227">
    <property type="entry name" value="Ac_transferase_dom_sf"/>
</dbReference>
<dbReference type="SMART" id="SM01294">
    <property type="entry name" value="PKS_PP_betabranch"/>
    <property type="match status" value="1"/>
</dbReference>
<dbReference type="InterPro" id="IPR036291">
    <property type="entry name" value="NAD(P)-bd_dom_sf"/>
</dbReference>
<keyword evidence="4" id="KW-0808">Transferase</keyword>
<dbReference type="InterPro" id="IPR014030">
    <property type="entry name" value="Ketoacyl_synth_N"/>
</dbReference>
<dbReference type="SMART" id="SM00825">
    <property type="entry name" value="PKS_KS"/>
    <property type="match status" value="1"/>
</dbReference>
<dbReference type="InterPro" id="IPR009081">
    <property type="entry name" value="PP-bd_ACP"/>
</dbReference>
<dbReference type="Gene3D" id="3.90.180.10">
    <property type="entry name" value="Medium-chain alcohol dehydrogenases, catalytic domain"/>
    <property type="match status" value="1"/>
</dbReference>
<dbReference type="InterPro" id="IPR036736">
    <property type="entry name" value="ACP-like_sf"/>
</dbReference>
<feature type="active site" description="Proton donor; for dehydratase activity" evidence="10">
    <location>
        <position position="1140"/>
    </location>
</feature>
<feature type="region of interest" description="C-terminal hotdog fold" evidence="10">
    <location>
        <begin position="1075"/>
        <end position="1230"/>
    </location>
</feature>
<dbReference type="SMART" id="SM00823">
    <property type="entry name" value="PKS_PP"/>
    <property type="match status" value="1"/>
</dbReference>
<dbReference type="InterPro" id="IPR020806">
    <property type="entry name" value="PKS_PP-bd"/>
</dbReference>
<dbReference type="InterPro" id="IPR020843">
    <property type="entry name" value="ER"/>
</dbReference>
<dbReference type="CDD" id="cd05195">
    <property type="entry name" value="enoyl_red"/>
    <property type="match status" value="1"/>
</dbReference>
<dbReference type="GO" id="GO:0016491">
    <property type="term" value="F:oxidoreductase activity"/>
    <property type="evidence" value="ECO:0007669"/>
    <property type="project" value="UniProtKB-KW"/>
</dbReference>
<dbReference type="InterPro" id="IPR049551">
    <property type="entry name" value="PKS_DH_C"/>
</dbReference>
<keyword evidence="15" id="KW-1185">Reference proteome</keyword>
<dbReference type="SUPFAM" id="SSF51735">
    <property type="entry name" value="NAD(P)-binding Rossmann-fold domains"/>
    <property type="match status" value="2"/>
</dbReference>
<dbReference type="InterPro" id="IPR013154">
    <property type="entry name" value="ADH-like_N"/>
</dbReference>
<evidence type="ECO:0000259" key="13">
    <source>
        <dbReference type="PROSITE" id="PS52019"/>
    </source>
</evidence>
<accession>A0A9P9ITV0</accession>
<dbReference type="PROSITE" id="PS00440">
    <property type="entry name" value="ACYLTRANSF_C_2"/>
    <property type="match status" value="1"/>
</dbReference>
<dbReference type="PANTHER" id="PTHR43775:SF22">
    <property type="entry name" value="SYNTHASE, PUTATIVE (JCVI)-RELATED"/>
    <property type="match status" value="1"/>
</dbReference>
<dbReference type="InterPro" id="IPR020841">
    <property type="entry name" value="PKS_Beta-ketoAc_synthase_dom"/>
</dbReference>
<evidence type="ECO:0000256" key="8">
    <source>
        <dbReference type="ARBA" id="ARBA00023315"/>
    </source>
</evidence>
<evidence type="ECO:0000259" key="12">
    <source>
        <dbReference type="PROSITE" id="PS52004"/>
    </source>
</evidence>
<keyword evidence="5" id="KW-0521">NADP</keyword>
<dbReference type="EMBL" id="JAGMWT010000003">
    <property type="protein sequence ID" value="KAH7132181.1"/>
    <property type="molecule type" value="Genomic_DNA"/>
</dbReference>
<keyword evidence="8" id="KW-0012">Acyltransferase</keyword>
<dbReference type="InterPro" id="IPR020807">
    <property type="entry name" value="PKS_DH"/>
</dbReference>
<dbReference type="Gene3D" id="3.40.47.10">
    <property type="match status" value="1"/>
</dbReference>
<dbReference type="PROSITE" id="PS52004">
    <property type="entry name" value="KS3_2"/>
    <property type="match status" value="1"/>
</dbReference>
<keyword evidence="7" id="KW-0511">Multifunctional enzyme</keyword>
<dbReference type="Gene3D" id="3.40.50.150">
    <property type="entry name" value="Vaccinia Virus protein VP39"/>
    <property type="match status" value="1"/>
</dbReference>
<keyword evidence="3" id="KW-0597">Phosphoprotein</keyword>
<evidence type="ECO:0000256" key="6">
    <source>
        <dbReference type="ARBA" id="ARBA00023002"/>
    </source>
</evidence>
<feature type="active site" description="Proton acceptor" evidence="9">
    <location>
        <position position="2846"/>
    </location>
</feature>
<name>A0A9P9ITV0_9PLEO</name>
<dbReference type="Pfam" id="PF21089">
    <property type="entry name" value="PKS_DH_N"/>
    <property type="match status" value="1"/>
</dbReference>
<dbReference type="Gene3D" id="3.30.559.10">
    <property type="entry name" value="Chloramphenicol acetyltransferase-like domain"/>
    <property type="match status" value="1"/>
</dbReference>
<dbReference type="SUPFAM" id="SSF55048">
    <property type="entry name" value="Probable ACP-binding domain of malonyl-CoA ACP transacylase"/>
    <property type="match status" value="1"/>
</dbReference>
<feature type="active site" description="Proton acceptor; for dehydratase activity" evidence="10">
    <location>
        <position position="949"/>
    </location>
</feature>
<dbReference type="Gene3D" id="3.40.50.720">
    <property type="entry name" value="NAD(P)-binding Rossmann-like Domain"/>
    <property type="match status" value="1"/>
</dbReference>
<feature type="domain" description="Ketosynthase family 3 (KS3)" evidence="12">
    <location>
        <begin position="6"/>
        <end position="432"/>
    </location>
</feature>
<evidence type="ECO:0000256" key="1">
    <source>
        <dbReference type="ARBA" id="ARBA00005232"/>
    </source>
</evidence>
<dbReference type="GO" id="GO:0006633">
    <property type="term" value="P:fatty acid biosynthetic process"/>
    <property type="evidence" value="ECO:0007669"/>
    <property type="project" value="TreeGrafter"/>
</dbReference>
<dbReference type="InterPro" id="IPR042104">
    <property type="entry name" value="PKS_dehydratase_sf"/>
</dbReference>
<dbReference type="SUPFAM" id="SSF53335">
    <property type="entry name" value="S-adenosyl-L-methionine-dependent methyltransferases"/>
    <property type="match status" value="1"/>
</dbReference>
<dbReference type="Gene3D" id="3.10.129.110">
    <property type="entry name" value="Polyketide synthase dehydratase"/>
    <property type="match status" value="1"/>
</dbReference>
<dbReference type="InterPro" id="IPR057326">
    <property type="entry name" value="KR_dom"/>
</dbReference>
<dbReference type="InterPro" id="IPR029063">
    <property type="entry name" value="SAM-dependent_MTases_sf"/>
</dbReference>
<evidence type="ECO:0000256" key="9">
    <source>
        <dbReference type="PIRSR" id="PIRSR600542-1"/>
    </source>
</evidence>
<gene>
    <name evidence="14" type="ORF">B0J11DRAFT_600536</name>
</gene>
<dbReference type="Proteomes" id="UP000700596">
    <property type="component" value="Unassembled WGS sequence"/>
</dbReference>
<dbReference type="SUPFAM" id="SSF47336">
    <property type="entry name" value="ACP-like"/>
    <property type="match status" value="1"/>
</dbReference>
<dbReference type="Pfam" id="PF02801">
    <property type="entry name" value="Ketoacyl-synt_C"/>
    <property type="match status" value="1"/>
</dbReference>
<keyword evidence="6" id="KW-0560">Oxidoreductase</keyword>
<dbReference type="Pfam" id="PF08242">
    <property type="entry name" value="Methyltransf_12"/>
    <property type="match status" value="1"/>
</dbReference>
<evidence type="ECO:0000256" key="4">
    <source>
        <dbReference type="ARBA" id="ARBA00022679"/>
    </source>
</evidence>
<dbReference type="SMART" id="SM00829">
    <property type="entry name" value="PKS_ER"/>
    <property type="match status" value="1"/>
</dbReference>
<dbReference type="SMART" id="SM00822">
    <property type="entry name" value="PKS_KR"/>
    <property type="match status" value="1"/>
</dbReference>
<dbReference type="InterPro" id="IPR014043">
    <property type="entry name" value="Acyl_transferase_dom"/>
</dbReference>
<evidence type="ECO:0000256" key="10">
    <source>
        <dbReference type="PROSITE-ProRule" id="PRU01363"/>
    </source>
</evidence>
<dbReference type="Pfam" id="PF23114">
    <property type="entry name" value="NAD-bd_HRPKS_sdrA"/>
    <property type="match status" value="1"/>
</dbReference>
<dbReference type="InterPro" id="IPR000542">
    <property type="entry name" value="Carn_acyl_trans"/>
</dbReference>
<dbReference type="GO" id="GO:0044550">
    <property type="term" value="P:secondary metabolite biosynthetic process"/>
    <property type="evidence" value="ECO:0007669"/>
    <property type="project" value="TreeGrafter"/>
</dbReference>
<dbReference type="InterPro" id="IPR042231">
    <property type="entry name" value="Cho/carn_acyl_trans_2"/>
</dbReference>
<feature type="region of interest" description="N-terminal hotdog fold" evidence="10">
    <location>
        <begin position="917"/>
        <end position="1045"/>
    </location>
</feature>
<feature type="domain" description="Carrier" evidence="11">
    <location>
        <begin position="2440"/>
        <end position="2517"/>
    </location>
</feature>
<reference evidence="14" key="1">
    <citation type="journal article" date="2021" name="Nat. Commun.">
        <title>Genetic determinants of endophytism in the Arabidopsis root mycobiome.</title>
        <authorList>
            <person name="Mesny F."/>
            <person name="Miyauchi S."/>
            <person name="Thiergart T."/>
            <person name="Pickel B."/>
            <person name="Atanasova L."/>
            <person name="Karlsson M."/>
            <person name="Huettel B."/>
            <person name="Barry K.W."/>
            <person name="Haridas S."/>
            <person name="Chen C."/>
            <person name="Bauer D."/>
            <person name="Andreopoulos W."/>
            <person name="Pangilinan J."/>
            <person name="LaButti K."/>
            <person name="Riley R."/>
            <person name="Lipzen A."/>
            <person name="Clum A."/>
            <person name="Drula E."/>
            <person name="Henrissat B."/>
            <person name="Kohler A."/>
            <person name="Grigoriev I.V."/>
            <person name="Martin F.M."/>
            <person name="Hacquard S."/>
        </authorList>
    </citation>
    <scope>NUCLEOTIDE SEQUENCE</scope>
    <source>
        <strain evidence="14">MPI-CAGE-CH-0243</strain>
    </source>
</reference>
<dbReference type="InterPro" id="IPR013217">
    <property type="entry name" value="Methyltransf_12"/>
</dbReference>
<dbReference type="InterPro" id="IPR039551">
    <property type="entry name" value="Cho/carn_acyl_trans"/>
</dbReference>
<dbReference type="InterPro" id="IPR049552">
    <property type="entry name" value="PKS_DH_N"/>
</dbReference>
<dbReference type="InterPro" id="IPR023213">
    <property type="entry name" value="CAT-like_dom_sf"/>
</dbReference>
<comment type="caution">
    <text evidence="14">The sequence shown here is derived from an EMBL/GenBank/DDBJ whole genome shotgun (WGS) entry which is preliminary data.</text>
</comment>